<protein>
    <submittedName>
        <fullName evidence="2">PiggyBac transposable element-derived protein 4</fullName>
    </submittedName>
</protein>
<sequence>MLESIVHCYPALTTMAGVADREMIRHMEELEKEELRAVVSLLGFFDDASKQLSASKQPTRFLVPLIVEQSRRHLQPDAADRPLVKKLKVKLLRGTLGDNFEGTVFEGDSHHPALALHLRYRRLAQLTYLDEETRSCIQELVKTGAAALFIRRAKSKTQSAVAAVSSADSTAPTAAAAAPFSLELESEDGDADSKHFFEYTTQHYHLHNPYANRTTREERQRKDEFSAIREVIGDSEFNETLTRHYNPSDCITVDETLRSFRGRCGFITFMPNKSSKYGLLIRDLADDRSRYMLRMLPYAGVAQDPDPDLHVTGAASIVKHLVAPFKNSGRNVTADRFYTTIALCEELLEQNLTHVGTAQANRLDLPEEAKTTTGREH</sequence>
<keyword evidence="3" id="KW-1185">Reference proteome</keyword>
<dbReference type="InterPro" id="IPR029526">
    <property type="entry name" value="PGBD"/>
</dbReference>
<reference evidence="2 3" key="1">
    <citation type="submission" date="2019-07" db="EMBL/GenBank/DDBJ databases">
        <title>Draft genome assembly of a fouling barnacle, Amphibalanus amphitrite (Darwin, 1854): The first reference genome for Thecostraca.</title>
        <authorList>
            <person name="Kim W."/>
        </authorList>
    </citation>
    <scope>NUCLEOTIDE SEQUENCE [LARGE SCALE GENOMIC DNA]</scope>
    <source>
        <strain evidence="2">SNU_AA5</strain>
        <tissue evidence="2">Soma without cirri and trophi</tissue>
    </source>
</reference>
<dbReference type="AlphaFoldDB" id="A0A6A4W7K6"/>
<dbReference type="Pfam" id="PF13843">
    <property type="entry name" value="DDE_Tnp_1_7"/>
    <property type="match status" value="1"/>
</dbReference>
<dbReference type="EMBL" id="VIIS01001337">
    <property type="protein sequence ID" value="KAF0299734.1"/>
    <property type="molecule type" value="Genomic_DNA"/>
</dbReference>
<evidence type="ECO:0000313" key="3">
    <source>
        <dbReference type="Proteomes" id="UP000440578"/>
    </source>
</evidence>
<dbReference type="Proteomes" id="UP000440578">
    <property type="component" value="Unassembled WGS sequence"/>
</dbReference>
<accession>A0A6A4W7K6</accession>
<organism evidence="2 3">
    <name type="scientific">Amphibalanus amphitrite</name>
    <name type="common">Striped barnacle</name>
    <name type="synonym">Balanus amphitrite</name>
    <dbReference type="NCBI Taxonomy" id="1232801"/>
    <lineage>
        <taxon>Eukaryota</taxon>
        <taxon>Metazoa</taxon>
        <taxon>Ecdysozoa</taxon>
        <taxon>Arthropoda</taxon>
        <taxon>Crustacea</taxon>
        <taxon>Multicrustacea</taxon>
        <taxon>Cirripedia</taxon>
        <taxon>Thoracica</taxon>
        <taxon>Thoracicalcarea</taxon>
        <taxon>Balanomorpha</taxon>
        <taxon>Balanoidea</taxon>
        <taxon>Balanidae</taxon>
        <taxon>Amphibalaninae</taxon>
        <taxon>Amphibalanus</taxon>
    </lineage>
</organism>
<dbReference type="PANTHER" id="PTHR46599:SF3">
    <property type="entry name" value="PIGGYBAC TRANSPOSABLE ELEMENT-DERIVED PROTEIN 4"/>
    <property type="match status" value="1"/>
</dbReference>
<name>A0A6A4W7K6_AMPAM</name>
<comment type="caution">
    <text evidence="2">The sequence shown here is derived from an EMBL/GenBank/DDBJ whole genome shotgun (WGS) entry which is preliminary data.</text>
</comment>
<evidence type="ECO:0000259" key="1">
    <source>
        <dbReference type="Pfam" id="PF13843"/>
    </source>
</evidence>
<dbReference type="PANTHER" id="PTHR46599">
    <property type="entry name" value="PIGGYBAC TRANSPOSABLE ELEMENT-DERIVED PROTEIN 4"/>
    <property type="match status" value="1"/>
</dbReference>
<dbReference type="OrthoDB" id="6380083at2759"/>
<evidence type="ECO:0000313" key="2">
    <source>
        <dbReference type="EMBL" id="KAF0299734.1"/>
    </source>
</evidence>
<gene>
    <name evidence="2" type="primary">PGBD4_12</name>
    <name evidence="2" type="ORF">FJT64_003434</name>
</gene>
<feature type="domain" description="PiggyBac transposable element-derived protein" evidence="1">
    <location>
        <begin position="215"/>
        <end position="370"/>
    </location>
</feature>
<proteinExistence type="predicted"/>